<evidence type="ECO:0000256" key="11">
    <source>
        <dbReference type="SAM" id="Phobius"/>
    </source>
</evidence>
<dbReference type="GO" id="GO:0005886">
    <property type="term" value="C:plasma membrane"/>
    <property type="evidence" value="ECO:0007669"/>
    <property type="project" value="UniProtKB-SubCell"/>
</dbReference>
<evidence type="ECO:0000313" key="13">
    <source>
        <dbReference type="EMBL" id="APC46899.1"/>
    </source>
</evidence>
<proteinExistence type="inferred from homology"/>
<dbReference type="AlphaFoldDB" id="A0AAC9NJR1"/>
<evidence type="ECO:0000256" key="8">
    <source>
        <dbReference type="ARBA" id="ARBA00022989"/>
    </source>
</evidence>
<feature type="domain" description="ABC3 transporter permease C-terminal" evidence="12">
    <location>
        <begin position="234"/>
        <end position="345"/>
    </location>
</feature>
<dbReference type="InterPro" id="IPR003838">
    <property type="entry name" value="ABC3_permease_C"/>
</dbReference>
<comment type="function">
    <text evidence="10">Part of the ABC transporter complex hrt involved in hemin import. Responsible for the translocation of the substrate across the membrane.</text>
</comment>
<comment type="similarity">
    <text evidence="2">Belongs to the ABC-4 integral membrane protein family. HrtB subfamily.</text>
</comment>
<evidence type="ECO:0000313" key="14">
    <source>
        <dbReference type="Proteomes" id="UP000182945"/>
    </source>
</evidence>
<keyword evidence="7 11" id="KW-0812">Transmembrane</keyword>
<sequence length="354" mass="38282">MFLAIRELFYSKLRYILIGLIMVLVASLIFIISGLAKGLSADNASAIQELQADYVILNSDAEMDMTKSFVSRSNMKQMEQADGIKEVNSLSIQMRNATVNGTDKNEDVSIFVTEPESMLLPTITEGNAINDANEVIVDQSLKREGIQLGDTLTFGEEKEVKVVGFTDEQRYSHTPVVFMTSKNPEKMNAFVVNSNGASVTAIQDEIGSSYEVATNGELLKGIPSYSQEQASLNMMIAFLYVIAAFVLAAFFYVITLQKRDQFGVLKALGAKTTYLIRSVIGQVLIISVLCIGVGVGLTYGIGAAFPADMPFKLSSIGMLQSSLLILAVSLVGALISLVQVIKIDPIEAIEGAGK</sequence>
<evidence type="ECO:0000259" key="12">
    <source>
        <dbReference type="Pfam" id="PF02687"/>
    </source>
</evidence>
<evidence type="ECO:0000256" key="5">
    <source>
        <dbReference type="ARBA" id="ARBA00022448"/>
    </source>
</evidence>
<dbReference type="PANTHER" id="PTHR43738:SF1">
    <property type="entry name" value="HEMIN TRANSPORT SYSTEM PERMEASE PROTEIN HRTB-RELATED"/>
    <property type="match status" value="1"/>
</dbReference>
<evidence type="ECO:0000256" key="10">
    <source>
        <dbReference type="ARBA" id="ARBA00024973"/>
    </source>
</evidence>
<gene>
    <name evidence="13" type="ORF">BME96_01250</name>
</gene>
<keyword evidence="9 11" id="KW-0472">Membrane</keyword>
<evidence type="ECO:0000256" key="2">
    <source>
        <dbReference type="ARBA" id="ARBA00008697"/>
    </source>
</evidence>
<keyword evidence="6" id="KW-1003">Cell membrane</keyword>
<evidence type="ECO:0000256" key="3">
    <source>
        <dbReference type="ARBA" id="ARBA00011131"/>
    </source>
</evidence>
<comment type="subcellular location">
    <subcellularLocation>
        <location evidence="1">Cell membrane</location>
        <topology evidence="1">Multi-pass membrane protein</topology>
    </subcellularLocation>
</comment>
<comment type="subunit">
    <text evidence="3">The complex is composed of two ATP-binding proteins (HrtA), two transmembrane proteins (HrtB) and a solute-binding protein.</text>
</comment>
<dbReference type="KEGG" id="vhl:BME96_01250"/>
<protein>
    <recommendedName>
        <fullName evidence="4">Putative hemin transport system permease protein HrtB</fullName>
    </recommendedName>
</protein>
<organism evidence="13 14">
    <name type="scientific">Virgibacillus halodenitrificans</name>
    <name type="common">Bacillus halodenitrificans</name>
    <dbReference type="NCBI Taxonomy" id="1482"/>
    <lineage>
        <taxon>Bacteria</taxon>
        <taxon>Bacillati</taxon>
        <taxon>Bacillota</taxon>
        <taxon>Bacilli</taxon>
        <taxon>Bacillales</taxon>
        <taxon>Bacillaceae</taxon>
        <taxon>Virgibacillus</taxon>
    </lineage>
</organism>
<evidence type="ECO:0000256" key="7">
    <source>
        <dbReference type="ARBA" id="ARBA00022692"/>
    </source>
</evidence>
<dbReference type="InterPro" id="IPR051125">
    <property type="entry name" value="ABC-4/HrtB_transporter"/>
</dbReference>
<feature type="transmembrane region" description="Helical" evidence="11">
    <location>
        <begin position="274"/>
        <end position="301"/>
    </location>
</feature>
<accession>A0AAC9NJR1</accession>
<evidence type="ECO:0000256" key="9">
    <source>
        <dbReference type="ARBA" id="ARBA00023136"/>
    </source>
</evidence>
<dbReference type="Pfam" id="PF02687">
    <property type="entry name" value="FtsX"/>
    <property type="match status" value="1"/>
</dbReference>
<dbReference type="Proteomes" id="UP000182945">
    <property type="component" value="Chromosome"/>
</dbReference>
<reference evidence="13 14" key="1">
    <citation type="submission" date="2016-11" db="EMBL/GenBank/DDBJ databases">
        <title>Complete genome sequencing of Virgibacillus halodenitrificans PDB-F2.</title>
        <authorList>
            <person name="Sun Z."/>
            <person name="Zhou Y."/>
            <person name="Li H."/>
        </authorList>
    </citation>
    <scope>NUCLEOTIDE SEQUENCE [LARGE SCALE GENOMIC DNA]</scope>
    <source>
        <strain evidence="13 14">PDB-F2</strain>
    </source>
</reference>
<dbReference type="EMBL" id="CP017962">
    <property type="protein sequence ID" value="APC46899.1"/>
    <property type="molecule type" value="Genomic_DNA"/>
</dbReference>
<dbReference type="RefSeq" id="WP_019376954.1">
    <property type="nucleotide sequence ID" value="NZ_CP126077.1"/>
</dbReference>
<evidence type="ECO:0000256" key="1">
    <source>
        <dbReference type="ARBA" id="ARBA00004651"/>
    </source>
</evidence>
<keyword evidence="8 11" id="KW-1133">Transmembrane helix</keyword>
<feature type="transmembrane region" description="Helical" evidence="11">
    <location>
        <begin position="15"/>
        <end position="36"/>
    </location>
</feature>
<name>A0AAC9NJR1_VIRHA</name>
<keyword evidence="5" id="KW-0813">Transport</keyword>
<evidence type="ECO:0000256" key="4">
    <source>
        <dbReference type="ARBA" id="ARBA00016962"/>
    </source>
</evidence>
<evidence type="ECO:0000256" key="6">
    <source>
        <dbReference type="ARBA" id="ARBA00022475"/>
    </source>
</evidence>
<feature type="transmembrane region" description="Helical" evidence="11">
    <location>
        <begin position="321"/>
        <end position="341"/>
    </location>
</feature>
<feature type="transmembrane region" description="Helical" evidence="11">
    <location>
        <begin position="232"/>
        <end position="254"/>
    </location>
</feature>
<dbReference type="PANTHER" id="PTHR43738">
    <property type="entry name" value="ABC TRANSPORTER, MEMBRANE PROTEIN"/>
    <property type="match status" value="1"/>
</dbReference>